<keyword evidence="2 7" id="KW-0699">rRNA-binding</keyword>
<reference evidence="8 9" key="1">
    <citation type="journal article" date="2016" name="Nat. Commun.">
        <title>Thousands of microbial genomes shed light on interconnected biogeochemical processes in an aquifer system.</title>
        <authorList>
            <person name="Anantharaman K."/>
            <person name="Brown C.T."/>
            <person name="Hug L.A."/>
            <person name="Sharon I."/>
            <person name="Castelle C.J."/>
            <person name="Probst A.J."/>
            <person name="Thomas B.C."/>
            <person name="Singh A."/>
            <person name="Wilkins M.J."/>
            <person name="Karaoz U."/>
            <person name="Brodie E.L."/>
            <person name="Williams K.H."/>
            <person name="Hubbard S.S."/>
            <person name="Banfield J.F."/>
        </authorList>
    </citation>
    <scope>NUCLEOTIDE SEQUENCE [LARGE SCALE GENOMIC DNA]</scope>
</reference>
<dbReference type="InterPro" id="IPR005484">
    <property type="entry name" value="Ribosomal_uL18_bac/plant/anim"/>
</dbReference>
<accession>A0A1F5G7L8</accession>
<evidence type="ECO:0000256" key="2">
    <source>
        <dbReference type="ARBA" id="ARBA00022730"/>
    </source>
</evidence>
<dbReference type="GO" id="GO:0003735">
    <property type="term" value="F:structural constituent of ribosome"/>
    <property type="evidence" value="ECO:0007669"/>
    <property type="project" value="InterPro"/>
</dbReference>
<comment type="similarity">
    <text evidence="1 7">Belongs to the universal ribosomal protein uL18 family.</text>
</comment>
<evidence type="ECO:0000313" key="9">
    <source>
        <dbReference type="Proteomes" id="UP000177369"/>
    </source>
</evidence>
<dbReference type="SUPFAM" id="SSF53137">
    <property type="entry name" value="Translational machinery components"/>
    <property type="match status" value="1"/>
</dbReference>
<organism evidence="8 9">
    <name type="scientific">Candidatus Curtissbacteria bacterium RIFCSPHIGHO2_02_FULL_40_16b</name>
    <dbReference type="NCBI Taxonomy" id="1797714"/>
    <lineage>
        <taxon>Bacteria</taxon>
        <taxon>Candidatus Curtissiibacteriota</taxon>
    </lineage>
</organism>
<dbReference type="Proteomes" id="UP000177369">
    <property type="component" value="Unassembled WGS sequence"/>
</dbReference>
<evidence type="ECO:0000256" key="5">
    <source>
        <dbReference type="ARBA" id="ARBA00023274"/>
    </source>
</evidence>
<dbReference type="GO" id="GO:0008097">
    <property type="term" value="F:5S rRNA binding"/>
    <property type="evidence" value="ECO:0007669"/>
    <property type="project" value="TreeGrafter"/>
</dbReference>
<name>A0A1F5G7L8_9BACT</name>
<evidence type="ECO:0000256" key="7">
    <source>
        <dbReference type="HAMAP-Rule" id="MF_01337"/>
    </source>
</evidence>
<dbReference type="STRING" id="1797714.A3D04_02500"/>
<dbReference type="FunFam" id="3.30.420.100:FF:000001">
    <property type="entry name" value="50S ribosomal protein L18"/>
    <property type="match status" value="1"/>
</dbReference>
<gene>
    <name evidence="7" type="primary">rplR</name>
    <name evidence="8" type="ORF">A3D04_02500</name>
</gene>
<sequence>MNKKDRRTTRHMKVRKRVFGTKDKPRLSVFRSNKNIYAQLIDDHQASTLVGISTVKMKDMKDNDPQKSKKFDQAKKVGDEIAKIAIKKKIKKVVFDRGGFKYHGRIKALAEAAKKGGLNF</sequence>
<dbReference type="GO" id="GO:1990904">
    <property type="term" value="C:ribonucleoprotein complex"/>
    <property type="evidence" value="ECO:0007669"/>
    <property type="project" value="UniProtKB-KW"/>
</dbReference>
<dbReference type="EMBL" id="MFBD01000043">
    <property type="protein sequence ID" value="OGD87815.1"/>
    <property type="molecule type" value="Genomic_DNA"/>
</dbReference>
<dbReference type="CDD" id="cd00432">
    <property type="entry name" value="Ribosomal_L18_L5e"/>
    <property type="match status" value="1"/>
</dbReference>
<dbReference type="Gene3D" id="3.30.420.100">
    <property type="match status" value="1"/>
</dbReference>
<dbReference type="GO" id="GO:0006412">
    <property type="term" value="P:translation"/>
    <property type="evidence" value="ECO:0007669"/>
    <property type="project" value="UniProtKB-UniRule"/>
</dbReference>
<proteinExistence type="inferred from homology"/>
<evidence type="ECO:0000313" key="8">
    <source>
        <dbReference type="EMBL" id="OGD87815.1"/>
    </source>
</evidence>
<comment type="caution">
    <text evidence="8">The sequence shown here is derived from an EMBL/GenBank/DDBJ whole genome shotgun (WGS) entry which is preliminary data.</text>
</comment>
<keyword evidence="5 7" id="KW-0687">Ribonucleoprotein</keyword>
<dbReference type="GO" id="GO:0005840">
    <property type="term" value="C:ribosome"/>
    <property type="evidence" value="ECO:0007669"/>
    <property type="project" value="UniProtKB-KW"/>
</dbReference>
<dbReference type="PANTHER" id="PTHR12899:SF3">
    <property type="entry name" value="LARGE RIBOSOMAL SUBUNIT PROTEIN UL18M"/>
    <property type="match status" value="1"/>
</dbReference>
<dbReference type="InterPro" id="IPR004389">
    <property type="entry name" value="Ribosomal_uL18_bac-type"/>
</dbReference>
<keyword evidence="4 7" id="KW-0689">Ribosomal protein</keyword>
<comment type="subunit">
    <text evidence="7">Part of the 50S ribosomal subunit; part of the 5S rRNA/L5/L18/L25 subcomplex. Contacts the 5S and 23S rRNAs.</text>
</comment>
<comment type="function">
    <text evidence="7">This is one of the proteins that bind and probably mediate the attachment of the 5S RNA into the large ribosomal subunit, where it forms part of the central protuberance.</text>
</comment>
<evidence type="ECO:0000256" key="4">
    <source>
        <dbReference type="ARBA" id="ARBA00022980"/>
    </source>
</evidence>
<dbReference type="PANTHER" id="PTHR12899">
    <property type="entry name" value="39S RIBOSOMAL PROTEIN L18, MITOCHONDRIAL"/>
    <property type="match status" value="1"/>
</dbReference>
<protein>
    <recommendedName>
        <fullName evidence="6 7">Large ribosomal subunit protein uL18</fullName>
    </recommendedName>
</protein>
<evidence type="ECO:0000256" key="1">
    <source>
        <dbReference type="ARBA" id="ARBA00007116"/>
    </source>
</evidence>
<dbReference type="HAMAP" id="MF_01337_B">
    <property type="entry name" value="Ribosomal_uL18_B"/>
    <property type="match status" value="1"/>
</dbReference>
<dbReference type="InterPro" id="IPR057268">
    <property type="entry name" value="Ribosomal_L18"/>
</dbReference>
<dbReference type="Pfam" id="PF00861">
    <property type="entry name" value="Ribosomal_L18p"/>
    <property type="match status" value="1"/>
</dbReference>
<dbReference type="NCBIfam" id="TIGR00060">
    <property type="entry name" value="L18_bact"/>
    <property type="match status" value="1"/>
</dbReference>
<keyword evidence="3 7" id="KW-0694">RNA-binding</keyword>
<evidence type="ECO:0000256" key="3">
    <source>
        <dbReference type="ARBA" id="ARBA00022884"/>
    </source>
</evidence>
<evidence type="ECO:0000256" key="6">
    <source>
        <dbReference type="ARBA" id="ARBA00035197"/>
    </source>
</evidence>
<dbReference type="AlphaFoldDB" id="A0A1F5G7L8"/>
<dbReference type="GO" id="GO:0005737">
    <property type="term" value="C:cytoplasm"/>
    <property type="evidence" value="ECO:0007669"/>
    <property type="project" value="UniProtKB-ARBA"/>
</dbReference>